<dbReference type="InterPro" id="IPR000531">
    <property type="entry name" value="Beta-barrel_TonB"/>
</dbReference>
<feature type="domain" description="TonB-dependent receptor-like beta-barrel" evidence="13">
    <location>
        <begin position="231"/>
        <end position="685"/>
    </location>
</feature>
<comment type="similarity">
    <text evidence="2 10 11">Belongs to the TonB-dependent receptor family.</text>
</comment>
<evidence type="ECO:0000256" key="4">
    <source>
        <dbReference type="ARBA" id="ARBA00022452"/>
    </source>
</evidence>
<sequence>MKLSPTPLLLALLPLLATAAPADEHDATDRKITKLAAVQVVGDAKDAARDTGSNAWGKSSAQDTPATLHVIDRSRLDDRHIRTLSELAREDAALGDNYAPLGYYQNIAIRGYPLDLGSSYRINGLAATGEQIIALEDKQQVEILKGLAGISAGVVEPGGVVNFISKRPEAVRTLTLGTDARGSRYAALDAGGWLSPTFGLRANVVWDAAHAHVEHADGRRGLVALAADWKFSDTTTLELDANTQASAQRSASGYMLLGGSQLPGNPDPKKLLGYQPWQQPVRIHSHNLSARLRHNFNQDWQLRVSAGRSRSVIDDNVAFAYGCYYAVACASGTVPGNFFAPNGDYDIYDYRSPDDTRVSDQARAVLEGQFGETFQHDVSMGVSSFHRTITRRPYVYDYVGTANINDVQPPVYAPSPNQPGNPVRRFDGWQHSLFALDRMQLSAQWQLIAGASVVHLDERAWKSSGKLIRTTRINKTLPQLALLWQPSAMFTAYASASDGIALGKEAPFWTSNDGELLAPRLSRQLEAGVKYRWQDALDLGASVFRIRQPYQYAQPDTSSAGYTFVQQGDEVHSGVEFSANGRITTRLNVNASVALIRARAQGTGTPAFEGHQVANVPSLRSSMQLDYRLLPQLDVQGGWRHVSSNPATATGQVRAPAYDVFNAGLRWRRQWRESTLNTQLGVDNLFNKYYWRDTGSSDGDSYLFPGAPRTVWLTVQVAM</sequence>
<dbReference type="Pfam" id="PF07715">
    <property type="entry name" value="Plug"/>
    <property type="match status" value="1"/>
</dbReference>
<feature type="signal peptide" evidence="12">
    <location>
        <begin position="1"/>
        <end position="19"/>
    </location>
</feature>
<keyword evidence="5 10" id="KW-0812">Transmembrane</keyword>
<dbReference type="SUPFAM" id="SSF56935">
    <property type="entry name" value="Porins"/>
    <property type="match status" value="1"/>
</dbReference>
<evidence type="ECO:0000256" key="11">
    <source>
        <dbReference type="RuleBase" id="RU003357"/>
    </source>
</evidence>
<dbReference type="InterPro" id="IPR012910">
    <property type="entry name" value="Plug_dom"/>
</dbReference>
<name>A0ABS7TCH3_9GAMM</name>
<dbReference type="Proteomes" id="UP001430290">
    <property type="component" value="Unassembled WGS sequence"/>
</dbReference>
<organism evidence="15 16">
    <name type="scientific">Thermomonas beijingensis</name>
    <dbReference type="NCBI Taxonomy" id="2872701"/>
    <lineage>
        <taxon>Bacteria</taxon>
        <taxon>Pseudomonadati</taxon>
        <taxon>Pseudomonadota</taxon>
        <taxon>Gammaproteobacteria</taxon>
        <taxon>Lysobacterales</taxon>
        <taxon>Lysobacteraceae</taxon>
        <taxon>Thermomonas</taxon>
    </lineage>
</organism>
<evidence type="ECO:0000256" key="3">
    <source>
        <dbReference type="ARBA" id="ARBA00022448"/>
    </source>
</evidence>
<dbReference type="InterPro" id="IPR010105">
    <property type="entry name" value="TonB_sidphr_rcpt"/>
</dbReference>
<comment type="caution">
    <text evidence="15">The sequence shown here is derived from an EMBL/GenBank/DDBJ whole genome shotgun (WGS) entry which is preliminary data.</text>
</comment>
<dbReference type="InterPro" id="IPR039426">
    <property type="entry name" value="TonB-dep_rcpt-like"/>
</dbReference>
<keyword evidence="8 15" id="KW-0675">Receptor</keyword>
<dbReference type="Gene3D" id="2.170.130.10">
    <property type="entry name" value="TonB-dependent receptor, plug domain"/>
    <property type="match status" value="1"/>
</dbReference>
<keyword evidence="7 10" id="KW-0472">Membrane</keyword>
<evidence type="ECO:0000256" key="6">
    <source>
        <dbReference type="ARBA" id="ARBA00023077"/>
    </source>
</evidence>
<keyword evidence="4 10" id="KW-1134">Transmembrane beta strand</keyword>
<protein>
    <submittedName>
        <fullName evidence="15">TonB-dependent siderophore receptor</fullName>
    </submittedName>
</protein>
<dbReference type="PANTHER" id="PTHR32552">
    <property type="entry name" value="FERRICHROME IRON RECEPTOR-RELATED"/>
    <property type="match status" value="1"/>
</dbReference>
<dbReference type="Gene3D" id="2.40.170.20">
    <property type="entry name" value="TonB-dependent receptor, beta-barrel domain"/>
    <property type="match status" value="1"/>
</dbReference>
<keyword evidence="12" id="KW-0732">Signal</keyword>
<dbReference type="PANTHER" id="PTHR32552:SF83">
    <property type="entry name" value="BLR3904 PROTEIN"/>
    <property type="match status" value="1"/>
</dbReference>
<dbReference type="Pfam" id="PF00593">
    <property type="entry name" value="TonB_dep_Rec_b-barrel"/>
    <property type="match status" value="1"/>
</dbReference>
<proteinExistence type="inferred from homology"/>
<evidence type="ECO:0000256" key="8">
    <source>
        <dbReference type="ARBA" id="ARBA00023170"/>
    </source>
</evidence>
<evidence type="ECO:0000256" key="12">
    <source>
        <dbReference type="SAM" id="SignalP"/>
    </source>
</evidence>
<evidence type="ECO:0000259" key="14">
    <source>
        <dbReference type="Pfam" id="PF07715"/>
    </source>
</evidence>
<evidence type="ECO:0000256" key="9">
    <source>
        <dbReference type="ARBA" id="ARBA00023237"/>
    </source>
</evidence>
<feature type="domain" description="TonB-dependent receptor plug" evidence="14">
    <location>
        <begin position="61"/>
        <end position="160"/>
    </location>
</feature>
<comment type="subcellular location">
    <subcellularLocation>
        <location evidence="1 10">Cell outer membrane</location>
        <topology evidence="1 10">Multi-pass membrane protein</topology>
    </subcellularLocation>
</comment>
<dbReference type="InterPro" id="IPR037066">
    <property type="entry name" value="Plug_dom_sf"/>
</dbReference>
<dbReference type="InterPro" id="IPR036942">
    <property type="entry name" value="Beta-barrel_TonB_sf"/>
</dbReference>
<keyword evidence="3 10" id="KW-0813">Transport</keyword>
<evidence type="ECO:0000256" key="1">
    <source>
        <dbReference type="ARBA" id="ARBA00004571"/>
    </source>
</evidence>
<evidence type="ECO:0000259" key="13">
    <source>
        <dbReference type="Pfam" id="PF00593"/>
    </source>
</evidence>
<evidence type="ECO:0000313" key="15">
    <source>
        <dbReference type="EMBL" id="MBZ4185507.1"/>
    </source>
</evidence>
<dbReference type="CDD" id="cd01347">
    <property type="entry name" value="ligand_gated_channel"/>
    <property type="match status" value="1"/>
</dbReference>
<gene>
    <name evidence="15" type="ORF">K7B09_04110</name>
</gene>
<dbReference type="PROSITE" id="PS52016">
    <property type="entry name" value="TONB_DEPENDENT_REC_3"/>
    <property type="match status" value="1"/>
</dbReference>
<evidence type="ECO:0000256" key="10">
    <source>
        <dbReference type="PROSITE-ProRule" id="PRU01360"/>
    </source>
</evidence>
<dbReference type="NCBIfam" id="TIGR01783">
    <property type="entry name" value="TonB-siderophor"/>
    <property type="match status" value="1"/>
</dbReference>
<evidence type="ECO:0000313" key="16">
    <source>
        <dbReference type="Proteomes" id="UP001430290"/>
    </source>
</evidence>
<reference evidence="15" key="1">
    <citation type="submission" date="2021-09" db="EMBL/GenBank/DDBJ databases">
        <authorList>
            <person name="Wu T."/>
            <person name="Guo S.Z."/>
        </authorList>
    </citation>
    <scope>NUCLEOTIDE SEQUENCE</scope>
    <source>
        <strain evidence="15">RSS-23</strain>
    </source>
</reference>
<keyword evidence="6 11" id="KW-0798">TonB box</keyword>
<dbReference type="RefSeq" id="WP_223627052.1">
    <property type="nucleotide sequence ID" value="NZ_JAIQDJ010000001.1"/>
</dbReference>
<feature type="chain" id="PRO_5046544957" evidence="12">
    <location>
        <begin position="20"/>
        <end position="719"/>
    </location>
</feature>
<keyword evidence="9 10" id="KW-0998">Cell outer membrane</keyword>
<evidence type="ECO:0000256" key="5">
    <source>
        <dbReference type="ARBA" id="ARBA00022692"/>
    </source>
</evidence>
<evidence type="ECO:0000256" key="2">
    <source>
        <dbReference type="ARBA" id="ARBA00009810"/>
    </source>
</evidence>
<dbReference type="EMBL" id="JAIQDJ010000001">
    <property type="protein sequence ID" value="MBZ4185507.1"/>
    <property type="molecule type" value="Genomic_DNA"/>
</dbReference>
<evidence type="ECO:0000256" key="7">
    <source>
        <dbReference type="ARBA" id="ARBA00023136"/>
    </source>
</evidence>
<keyword evidence="16" id="KW-1185">Reference proteome</keyword>
<accession>A0ABS7TCH3</accession>